<dbReference type="AlphaFoldDB" id="A0A847HAS0"/>
<gene>
    <name evidence="1" type="ORF">GX570_05860</name>
</gene>
<protein>
    <submittedName>
        <fullName evidence="1">Uncharacterized protein</fullName>
    </submittedName>
</protein>
<proteinExistence type="predicted"/>
<accession>A0A847HAS0</accession>
<name>A0A847HAS0_9CORY</name>
<sequence length="44" mass="4838">KHGRAVHRTVTPLTVTGGQVDALDEVTGQVQRFMLHRITEVLLG</sequence>
<reference evidence="1 2" key="1">
    <citation type="journal article" date="2020" name="Biotechnol. Biofuels">
        <title>New insights from the biogas microbiome by comprehensive genome-resolved metagenomics of nearly 1600 species originating from multiple anaerobic digesters.</title>
        <authorList>
            <person name="Campanaro S."/>
            <person name="Treu L."/>
            <person name="Rodriguez-R L.M."/>
            <person name="Kovalovszki A."/>
            <person name="Ziels R.M."/>
            <person name="Maus I."/>
            <person name="Zhu X."/>
            <person name="Kougias P.G."/>
            <person name="Basile A."/>
            <person name="Luo G."/>
            <person name="Schluter A."/>
            <person name="Konstantinidis K.T."/>
            <person name="Angelidaki I."/>
        </authorList>
    </citation>
    <scope>NUCLEOTIDE SEQUENCE [LARGE SCALE GENOMIC DNA]</scope>
    <source>
        <strain evidence="1">AS06rmzACSIP_235</strain>
    </source>
</reference>
<comment type="caution">
    <text evidence="1">The sequence shown here is derived from an EMBL/GenBank/DDBJ whole genome shotgun (WGS) entry which is preliminary data.</text>
</comment>
<evidence type="ECO:0000313" key="2">
    <source>
        <dbReference type="Proteomes" id="UP000523614"/>
    </source>
</evidence>
<dbReference type="EMBL" id="JAAYYP010000197">
    <property type="protein sequence ID" value="NLF90853.1"/>
    <property type="molecule type" value="Genomic_DNA"/>
</dbReference>
<evidence type="ECO:0000313" key="1">
    <source>
        <dbReference type="EMBL" id="NLF90853.1"/>
    </source>
</evidence>
<feature type="non-terminal residue" evidence="1">
    <location>
        <position position="1"/>
    </location>
</feature>
<organism evidence="1 2">
    <name type="scientific">Corynebacterium marinum</name>
    <dbReference type="NCBI Taxonomy" id="349751"/>
    <lineage>
        <taxon>Bacteria</taxon>
        <taxon>Bacillati</taxon>
        <taxon>Actinomycetota</taxon>
        <taxon>Actinomycetes</taxon>
        <taxon>Mycobacteriales</taxon>
        <taxon>Corynebacteriaceae</taxon>
        <taxon>Corynebacterium</taxon>
    </lineage>
</organism>
<dbReference type="Proteomes" id="UP000523614">
    <property type="component" value="Unassembled WGS sequence"/>
</dbReference>